<feature type="compositionally biased region" description="Polar residues" evidence="1">
    <location>
        <begin position="172"/>
        <end position="189"/>
    </location>
</feature>
<organism evidence="3 5">
    <name type="scientific">Didymodactylos carnosus</name>
    <dbReference type="NCBI Taxonomy" id="1234261"/>
    <lineage>
        <taxon>Eukaryota</taxon>
        <taxon>Metazoa</taxon>
        <taxon>Spiralia</taxon>
        <taxon>Gnathifera</taxon>
        <taxon>Rotifera</taxon>
        <taxon>Eurotatoria</taxon>
        <taxon>Bdelloidea</taxon>
        <taxon>Philodinida</taxon>
        <taxon>Philodinidae</taxon>
        <taxon>Didymodactylos</taxon>
    </lineage>
</organism>
<gene>
    <name evidence="3" type="ORF">GPM918_LOCUS26953</name>
    <name evidence="4" type="ORF">SRO942_LOCUS27194</name>
</gene>
<evidence type="ECO:0000313" key="3">
    <source>
        <dbReference type="EMBL" id="CAF1268344.1"/>
    </source>
</evidence>
<feature type="transmembrane region" description="Helical" evidence="2">
    <location>
        <begin position="75"/>
        <end position="100"/>
    </location>
</feature>
<keyword evidence="2" id="KW-0472">Membrane</keyword>
<keyword evidence="2" id="KW-0812">Transmembrane</keyword>
<evidence type="ECO:0000256" key="2">
    <source>
        <dbReference type="SAM" id="Phobius"/>
    </source>
</evidence>
<name>A0A815BBD6_9BILA</name>
<protein>
    <recommendedName>
        <fullName evidence="6">Ion transport domain-containing protein</fullName>
    </recommendedName>
</protein>
<feature type="compositionally biased region" description="Low complexity" evidence="1">
    <location>
        <begin position="276"/>
        <end position="293"/>
    </location>
</feature>
<proteinExistence type="predicted"/>
<dbReference type="OrthoDB" id="194358at2759"/>
<accession>A0A815BBD6</accession>
<keyword evidence="5" id="KW-1185">Reference proteome</keyword>
<feature type="region of interest" description="Disordered" evidence="1">
    <location>
        <begin position="172"/>
        <end position="204"/>
    </location>
</feature>
<dbReference type="Proteomes" id="UP000681722">
    <property type="component" value="Unassembled WGS sequence"/>
</dbReference>
<dbReference type="EMBL" id="CAJOBC010022012">
    <property type="protein sequence ID" value="CAF4053639.1"/>
    <property type="molecule type" value="Genomic_DNA"/>
</dbReference>
<dbReference type="EMBL" id="CAJNOQ010011085">
    <property type="protein sequence ID" value="CAF1268344.1"/>
    <property type="molecule type" value="Genomic_DNA"/>
</dbReference>
<keyword evidence="2" id="KW-1133">Transmembrane helix</keyword>
<evidence type="ECO:0000256" key="1">
    <source>
        <dbReference type="SAM" id="MobiDB-lite"/>
    </source>
</evidence>
<evidence type="ECO:0000313" key="5">
    <source>
        <dbReference type="Proteomes" id="UP000663829"/>
    </source>
</evidence>
<reference evidence="3" key="1">
    <citation type="submission" date="2021-02" db="EMBL/GenBank/DDBJ databases">
        <authorList>
            <person name="Nowell W R."/>
        </authorList>
    </citation>
    <scope>NUCLEOTIDE SEQUENCE</scope>
</reference>
<dbReference type="Proteomes" id="UP000663829">
    <property type="component" value="Unassembled WGS sequence"/>
</dbReference>
<sequence length="293" mass="33163">MGAQPTTHVANGSPYPIWAKLPPSRPSITSKFRPDGTQFRTITPLEAIYFHKRIDLVTHPLTKVPIDDFNQIDRYFVSFLCSTYFLFTAILTINIFIGLISNALQTDGFSTVEARFVIERVEVILNYEWRLSKRKRLQRLQIQEMLHRQCAPLQVNWKDINFDAHVHGQPATRTTDTVLHQPSSSTKQAVSKRPSIAHSVISSAHSQEQLAPTSVISLIYEIPSTPHIPQQSNQVLLEEIQKLRELVEKSLQEKRLSTASSTLEAPTVGIMRKSTQPSKQSQSQPPLQSSFVI</sequence>
<feature type="region of interest" description="Disordered" evidence="1">
    <location>
        <begin position="254"/>
        <end position="293"/>
    </location>
</feature>
<evidence type="ECO:0000313" key="4">
    <source>
        <dbReference type="EMBL" id="CAF4053639.1"/>
    </source>
</evidence>
<dbReference type="AlphaFoldDB" id="A0A815BBD6"/>
<comment type="caution">
    <text evidence="3">The sequence shown here is derived from an EMBL/GenBank/DDBJ whole genome shotgun (WGS) entry which is preliminary data.</text>
</comment>
<evidence type="ECO:0008006" key="6">
    <source>
        <dbReference type="Google" id="ProtNLM"/>
    </source>
</evidence>